<dbReference type="AlphaFoldDB" id="A0A975M3I0"/>
<evidence type="ECO:0000256" key="1">
    <source>
        <dbReference type="SAM" id="Phobius"/>
    </source>
</evidence>
<accession>A0A975M3I0</accession>
<feature type="transmembrane region" description="Helical" evidence="1">
    <location>
        <begin position="482"/>
        <end position="501"/>
    </location>
</feature>
<feature type="transmembrane region" description="Helical" evidence="1">
    <location>
        <begin position="91"/>
        <end position="109"/>
    </location>
</feature>
<name>A0A975M3I0_9MICC</name>
<dbReference type="InterPro" id="IPR046671">
    <property type="entry name" value="DUF6541"/>
</dbReference>
<proteinExistence type="predicted"/>
<feature type="transmembrane region" description="Helical" evidence="1">
    <location>
        <begin position="239"/>
        <end position="259"/>
    </location>
</feature>
<dbReference type="RefSeq" id="WP_210231247.1">
    <property type="nucleotide sequence ID" value="NZ_CP076022.1"/>
</dbReference>
<feature type="transmembrane region" description="Helical" evidence="1">
    <location>
        <begin position="271"/>
        <end position="304"/>
    </location>
</feature>
<gene>
    <name evidence="2" type="ORF">KKR91_12390</name>
</gene>
<dbReference type="Pfam" id="PF20176">
    <property type="entry name" value="DUF6541"/>
    <property type="match status" value="1"/>
</dbReference>
<keyword evidence="3" id="KW-1185">Reference proteome</keyword>
<feature type="transmembrane region" description="Helical" evidence="1">
    <location>
        <begin position="208"/>
        <end position="227"/>
    </location>
</feature>
<protein>
    <submittedName>
        <fullName evidence="2">Uncharacterized protein</fullName>
    </submittedName>
</protein>
<keyword evidence="1" id="KW-0812">Transmembrane</keyword>
<organism evidence="2 3">
    <name type="scientific">Arthrobacter jiangjiafuii</name>
    <dbReference type="NCBI Taxonomy" id="2817475"/>
    <lineage>
        <taxon>Bacteria</taxon>
        <taxon>Bacillati</taxon>
        <taxon>Actinomycetota</taxon>
        <taxon>Actinomycetes</taxon>
        <taxon>Micrococcales</taxon>
        <taxon>Micrococcaceae</taxon>
        <taxon>Arthrobacter</taxon>
    </lineage>
</organism>
<feature type="transmembrane region" description="Helical" evidence="1">
    <location>
        <begin position="324"/>
        <end position="344"/>
    </location>
</feature>
<feature type="transmembrane region" description="Helical" evidence="1">
    <location>
        <begin position="56"/>
        <end position="79"/>
    </location>
</feature>
<feature type="transmembrane region" description="Helical" evidence="1">
    <location>
        <begin position="6"/>
        <end position="23"/>
    </location>
</feature>
<evidence type="ECO:0000313" key="3">
    <source>
        <dbReference type="Proteomes" id="UP000676885"/>
    </source>
</evidence>
<feature type="transmembrane region" description="Helical" evidence="1">
    <location>
        <begin position="376"/>
        <end position="393"/>
    </location>
</feature>
<keyword evidence="1" id="KW-1133">Transmembrane helix</keyword>
<feature type="transmembrane region" description="Helical" evidence="1">
    <location>
        <begin position="179"/>
        <end position="201"/>
    </location>
</feature>
<dbReference type="KEGG" id="ajg:KKR91_12390"/>
<dbReference type="EMBL" id="CP076022">
    <property type="protein sequence ID" value="QWC09286.1"/>
    <property type="molecule type" value="Genomic_DNA"/>
</dbReference>
<sequence length="653" mass="68984">MLPLFLATTGVFLLPGLLIALLGGVRGFALLALAPALTVTIVSVGAILAPLAGLNWIVGVAVLMVAAAGAALGAWWWVGRRSAPERHPSNGAYNAALAGAVVVAVFLIGRRLLFAFGEPDSFSQTFDNVFHLNAIRYILETGAASTFEVGQMAGNSYYPAAWHDMVALIAELASAGIPVAVNAVNLFAGAVIWPLGCIYLVQQLFGRRVVPVLLTGVLSAAFGSFPLLMLDHGVLNPNVLSIALFPVALGAAVSALGLTPGNQNSPLIRWLLLIAVIPGMTLAHPSTTMALLAVLIPAACAVAWQKGLNGAPTGRYPLRTGKAWLPWVGVVAYIAVVAYLWTVLRPVEAASTWVPIQSTGQAIGEVISGTALGRPVTWALFILTAAGLAFLFAQRGTRWIGFMYVVLAGLFVVVSSFPQDELRMYLTGVWYNDSPRLAALVPVMAVPVAAYGGWKLLDWVGTLPAVASGLDRFRHRTASGPAYAAVAVVAAVALIGVSTYLTQKANIRQAAESARASYLVTPDSSLISTDELELLERLGEEVPPDAILAGNPWTGSALAYALSDRQTLQLHILATYGDDVDTIYNRLRDAPMDPEVCRAVESTSVDYVLDFGSQEVHGADHGFVGLRDLEETGAARLVDQVGDAKLYEITACK</sequence>
<feature type="transmembrane region" description="Helical" evidence="1">
    <location>
        <begin position="399"/>
        <end position="417"/>
    </location>
</feature>
<dbReference type="Proteomes" id="UP000676885">
    <property type="component" value="Chromosome"/>
</dbReference>
<keyword evidence="1" id="KW-0472">Membrane</keyword>
<evidence type="ECO:0000313" key="2">
    <source>
        <dbReference type="EMBL" id="QWC09286.1"/>
    </source>
</evidence>
<reference evidence="2 3" key="1">
    <citation type="submission" date="2021-05" db="EMBL/GenBank/DDBJ databases">
        <title>Novel species in genus Arthrobacter.</title>
        <authorList>
            <person name="Zhang G."/>
        </authorList>
    </citation>
    <scope>NUCLEOTIDE SEQUENCE [LARGE SCALE GENOMIC DNA]</scope>
    <source>
        <strain evidence="3">zg-ZUI227</strain>
    </source>
</reference>
<feature type="transmembrane region" description="Helical" evidence="1">
    <location>
        <begin position="437"/>
        <end position="454"/>
    </location>
</feature>
<feature type="transmembrane region" description="Helical" evidence="1">
    <location>
        <begin position="30"/>
        <end position="50"/>
    </location>
</feature>